<evidence type="ECO:0000256" key="4">
    <source>
        <dbReference type="ARBA" id="ARBA00023136"/>
    </source>
</evidence>
<comment type="subcellular location">
    <subcellularLocation>
        <location evidence="1">Membrane</location>
        <topology evidence="1">Single-pass membrane protein</topology>
    </subcellularLocation>
</comment>
<dbReference type="InterPro" id="IPR013783">
    <property type="entry name" value="Ig-like_fold"/>
</dbReference>
<evidence type="ECO:0000256" key="5">
    <source>
        <dbReference type="ARBA" id="ARBA00023157"/>
    </source>
</evidence>
<dbReference type="Ensembl" id="ENSPRET00000020145.1">
    <property type="protein sequence ID" value="ENSPREP00000019933.1"/>
    <property type="gene ID" value="ENSPREG00000013495.1"/>
</dbReference>
<evidence type="ECO:0000259" key="9">
    <source>
        <dbReference type="PROSITE" id="PS50835"/>
    </source>
</evidence>
<proteinExistence type="predicted"/>
<evidence type="ECO:0000256" key="2">
    <source>
        <dbReference type="ARBA" id="ARBA00022692"/>
    </source>
</evidence>
<name>A0A3P9PE30_POERE</name>
<keyword evidence="3 7" id="KW-1133">Transmembrane helix</keyword>
<dbReference type="InterPro" id="IPR007110">
    <property type="entry name" value="Ig-like_dom"/>
</dbReference>
<dbReference type="PANTHER" id="PTHR47387:SF1">
    <property type="entry name" value="NECTIN-2"/>
    <property type="match status" value="1"/>
</dbReference>
<evidence type="ECO:0000256" key="6">
    <source>
        <dbReference type="SAM" id="MobiDB-lite"/>
    </source>
</evidence>
<evidence type="ECO:0000256" key="3">
    <source>
        <dbReference type="ARBA" id="ARBA00022989"/>
    </source>
</evidence>
<dbReference type="SMART" id="SM00406">
    <property type="entry name" value="IGv"/>
    <property type="match status" value="1"/>
</dbReference>
<protein>
    <submittedName>
        <fullName evidence="10">Si:ch73-22o12.1</fullName>
    </submittedName>
</protein>
<sequence length="497" mass="54291">MARHDARNVPAKMIGLLFFAASILLRHGTSGQRVKVEPELASYPGQTVNLRCAFPDPTGIQLTMVTWIYEPKDGERMNIAVFHPTFGPNYPESQMKGRVTFKPSPPELSSPSIEISDVRMTDEGRYVCEYATYPDGNEQGITQLVMLAKPVNSAATVAEVAGTQPVVVARCESKDGRPAAKIRWVTTAKGNWTETSKTGADNTVTVTSEYRLAPTPSDNAKDLTCLVNHRTQLKDESIPLKLAIRYPPVVEIDGYDNNWYLGRTNVGLLCKAHANPVPHSVQWTTMTGQMPDTVDPKENELKVLKVDNSVNTTFVCEVKNSIGTTREQITINVRATRLPQKGAATGSIIGAIIGVIVVLAAIGTGIAMYRKRKNKLNSEGPPKYKPPPPKKTSSSKKGSQPLIPGNVPVTQDAPLQTQYYSTQAPEPVTDLDGHQEDEVDDELGSHDGEHYFSSGWNDLKNNDVPPPYMHTNSDLQDNNGNLPVGRGDSFISSAMIV</sequence>
<dbReference type="SMART" id="SM00408">
    <property type="entry name" value="IGc2"/>
    <property type="match status" value="2"/>
</dbReference>
<dbReference type="GO" id="GO:0016020">
    <property type="term" value="C:membrane"/>
    <property type="evidence" value="ECO:0007669"/>
    <property type="project" value="UniProtKB-SubCell"/>
</dbReference>
<dbReference type="Bgee" id="ENSPREG00000013495">
    <property type="expression patterns" value="Expressed in caudal fin and 1 other cell type or tissue"/>
</dbReference>
<dbReference type="Pfam" id="PF08205">
    <property type="entry name" value="C2-set_2"/>
    <property type="match status" value="1"/>
</dbReference>
<keyword evidence="5" id="KW-1015">Disulfide bond</keyword>
<evidence type="ECO:0000313" key="11">
    <source>
        <dbReference type="Proteomes" id="UP000242638"/>
    </source>
</evidence>
<dbReference type="InterPro" id="IPR013162">
    <property type="entry name" value="CD80_C2-set"/>
</dbReference>
<dbReference type="SMART" id="SM00409">
    <property type="entry name" value="IG"/>
    <property type="match status" value="2"/>
</dbReference>
<dbReference type="OrthoDB" id="6413693at2759"/>
<dbReference type="GeneTree" id="ENSGT00940000165364"/>
<dbReference type="PROSITE" id="PS50835">
    <property type="entry name" value="IG_LIKE"/>
    <property type="match status" value="3"/>
</dbReference>
<dbReference type="InterPro" id="IPR013106">
    <property type="entry name" value="Ig_V-set"/>
</dbReference>
<keyword evidence="4 7" id="KW-0472">Membrane</keyword>
<keyword evidence="2 7" id="KW-0812">Transmembrane</keyword>
<evidence type="ECO:0000313" key="10">
    <source>
        <dbReference type="Ensembl" id="ENSPREP00000019933.1"/>
    </source>
</evidence>
<feature type="chain" id="PRO_5018292232" evidence="8">
    <location>
        <begin position="32"/>
        <end position="497"/>
    </location>
</feature>
<reference evidence="11" key="1">
    <citation type="submission" date="2013-11" db="EMBL/GenBank/DDBJ databases">
        <title>The genomic landscape of the Guanapo guppy.</title>
        <authorList>
            <person name="Kuenstner A."/>
            <person name="Dreyer C."/>
        </authorList>
    </citation>
    <scope>NUCLEOTIDE SEQUENCE</scope>
    <source>
        <strain evidence="11">Guanapo</strain>
    </source>
</reference>
<dbReference type="Proteomes" id="UP000242638">
    <property type="component" value="Unassembled WGS sequence"/>
</dbReference>
<feature type="transmembrane region" description="Helical" evidence="7">
    <location>
        <begin position="348"/>
        <end position="369"/>
    </location>
</feature>
<feature type="domain" description="Ig-like" evidence="9">
    <location>
        <begin position="247"/>
        <end position="332"/>
    </location>
</feature>
<feature type="domain" description="Ig-like" evidence="9">
    <location>
        <begin position="150"/>
        <end position="241"/>
    </location>
</feature>
<dbReference type="InterPro" id="IPR036179">
    <property type="entry name" value="Ig-like_dom_sf"/>
</dbReference>
<dbReference type="InterPro" id="IPR052659">
    <property type="entry name" value="Nectin/PVR"/>
</dbReference>
<accession>A0A3P9PE30</accession>
<evidence type="ECO:0000256" key="7">
    <source>
        <dbReference type="SAM" id="Phobius"/>
    </source>
</evidence>
<organism evidence="10 11">
    <name type="scientific">Poecilia reticulata</name>
    <name type="common">Guppy</name>
    <name type="synonym">Acanthophacelus reticulatus</name>
    <dbReference type="NCBI Taxonomy" id="8081"/>
    <lineage>
        <taxon>Eukaryota</taxon>
        <taxon>Metazoa</taxon>
        <taxon>Chordata</taxon>
        <taxon>Craniata</taxon>
        <taxon>Vertebrata</taxon>
        <taxon>Euteleostomi</taxon>
        <taxon>Actinopterygii</taxon>
        <taxon>Neopterygii</taxon>
        <taxon>Teleostei</taxon>
        <taxon>Neoteleostei</taxon>
        <taxon>Acanthomorphata</taxon>
        <taxon>Ovalentaria</taxon>
        <taxon>Atherinomorphae</taxon>
        <taxon>Cyprinodontiformes</taxon>
        <taxon>Poeciliidae</taxon>
        <taxon>Poeciliinae</taxon>
        <taxon>Poecilia</taxon>
    </lineage>
</organism>
<dbReference type="AlphaFoldDB" id="A0A3P9PE30"/>
<feature type="signal peptide" evidence="8">
    <location>
        <begin position="1"/>
        <end position="31"/>
    </location>
</feature>
<dbReference type="PANTHER" id="PTHR47387">
    <property type="entry name" value="NECTIN-2"/>
    <property type="match status" value="1"/>
</dbReference>
<dbReference type="SUPFAM" id="SSF48726">
    <property type="entry name" value="Immunoglobulin"/>
    <property type="match status" value="3"/>
</dbReference>
<reference evidence="10" key="3">
    <citation type="submission" date="2025-09" db="UniProtKB">
        <authorList>
            <consortium name="Ensembl"/>
        </authorList>
    </citation>
    <scope>IDENTIFICATION</scope>
    <source>
        <strain evidence="10">Guanapo</strain>
    </source>
</reference>
<keyword evidence="11" id="KW-1185">Reference proteome</keyword>
<dbReference type="InterPro" id="IPR003599">
    <property type="entry name" value="Ig_sub"/>
</dbReference>
<dbReference type="Gene3D" id="2.60.40.10">
    <property type="entry name" value="Immunoglobulins"/>
    <property type="match status" value="3"/>
</dbReference>
<dbReference type="GeneID" id="103477952"/>
<dbReference type="Pfam" id="PF07686">
    <property type="entry name" value="V-set"/>
    <property type="match status" value="1"/>
</dbReference>
<evidence type="ECO:0000256" key="1">
    <source>
        <dbReference type="ARBA" id="ARBA00004167"/>
    </source>
</evidence>
<reference evidence="10" key="2">
    <citation type="submission" date="2025-08" db="UniProtKB">
        <authorList>
            <consortium name="Ensembl"/>
        </authorList>
    </citation>
    <scope>IDENTIFICATION</scope>
    <source>
        <strain evidence="10">Guanapo</strain>
    </source>
</reference>
<feature type="region of interest" description="Disordered" evidence="6">
    <location>
        <begin position="373"/>
        <end position="410"/>
    </location>
</feature>
<evidence type="ECO:0000256" key="8">
    <source>
        <dbReference type="SAM" id="SignalP"/>
    </source>
</evidence>
<dbReference type="InterPro" id="IPR003598">
    <property type="entry name" value="Ig_sub2"/>
</dbReference>
<feature type="domain" description="Ig-like" evidence="9">
    <location>
        <begin position="32"/>
        <end position="148"/>
    </location>
</feature>
<keyword evidence="8" id="KW-0732">Signal</keyword>
<dbReference type="RefSeq" id="XP_008429553.1">
    <property type="nucleotide sequence ID" value="XM_008431331.2"/>
</dbReference>